<proteinExistence type="predicted"/>
<sequence>MPRAHVPAVHPSTAGRAWLIKRMRTACLFGGRGGWKRVRHGKSIEGEAQSKRNKDKRKRAVSMSNAQVPTTSSAAQFEIKFHVLERMPKELQYSRISKFQPTLPVIPEADDEADIPDGDKE</sequence>
<feature type="compositionally biased region" description="Basic and acidic residues" evidence="1">
    <location>
        <begin position="42"/>
        <end position="52"/>
    </location>
</feature>
<comment type="caution">
    <text evidence="2">The sequence shown here is derived from an EMBL/GenBank/DDBJ whole genome shotgun (WGS) entry which is preliminary data.</text>
</comment>
<accession>A0A5J4Z4H6</accession>
<dbReference type="Proteomes" id="UP000324585">
    <property type="component" value="Unassembled WGS sequence"/>
</dbReference>
<protein>
    <submittedName>
        <fullName evidence="2">Uncharacterized protein</fullName>
    </submittedName>
</protein>
<name>A0A5J4Z4H6_PORPP</name>
<organism evidence="2 3">
    <name type="scientific">Porphyridium purpureum</name>
    <name type="common">Red alga</name>
    <name type="synonym">Porphyridium cruentum</name>
    <dbReference type="NCBI Taxonomy" id="35688"/>
    <lineage>
        <taxon>Eukaryota</taxon>
        <taxon>Rhodophyta</taxon>
        <taxon>Bangiophyceae</taxon>
        <taxon>Porphyridiales</taxon>
        <taxon>Porphyridiaceae</taxon>
        <taxon>Porphyridium</taxon>
    </lineage>
</organism>
<evidence type="ECO:0000313" key="2">
    <source>
        <dbReference type="EMBL" id="KAA8498180.1"/>
    </source>
</evidence>
<dbReference type="AlphaFoldDB" id="A0A5J4Z4H6"/>
<feature type="region of interest" description="Disordered" evidence="1">
    <location>
        <begin position="40"/>
        <end position="72"/>
    </location>
</feature>
<keyword evidence="3" id="KW-1185">Reference proteome</keyword>
<reference evidence="3" key="1">
    <citation type="journal article" date="2019" name="Nat. Commun.">
        <title>Expansion of phycobilisome linker gene families in mesophilic red algae.</title>
        <authorList>
            <person name="Lee J."/>
            <person name="Kim D."/>
            <person name="Bhattacharya D."/>
            <person name="Yoon H.S."/>
        </authorList>
    </citation>
    <scope>NUCLEOTIDE SEQUENCE [LARGE SCALE GENOMIC DNA]</scope>
    <source>
        <strain evidence="3">CCMP 1328</strain>
    </source>
</reference>
<evidence type="ECO:0000313" key="3">
    <source>
        <dbReference type="Proteomes" id="UP000324585"/>
    </source>
</evidence>
<feature type="compositionally biased region" description="Polar residues" evidence="1">
    <location>
        <begin position="62"/>
        <end position="72"/>
    </location>
</feature>
<evidence type="ECO:0000256" key="1">
    <source>
        <dbReference type="SAM" id="MobiDB-lite"/>
    </source>
</evidence>
<gene>
    <name evidence="2" type="ORF">FVE85_5765</name>
</gene>
<dbReference type="EMBL" id="VRMN01000001">
    <property type="protein sequence ID" value="KAA8498180.1"/>
    <property type="molecule type" value="Genomic_DNA"/>
</dbReference>